<dbReference type="FunFam" id="3.40.30.10:FF:000326">
    <property type="entry name" value="Bacterioferritin comigratory protein"/>
    <property type="match status" value="1"/>
</dbReference>
<evidence type="ECO:0000256" key="1">
    <source>
        <dbReference type="ARBA" id="ARBA00011245"/>
    </source>
</evidence>
<evidence type="ECO:0000256" key="10">
    <source>
        <dbReference type="ARBA" id="ARBA00049091"/>
    </source>
</evidence>
<dbReference type="SUPFAM" id="SSF52833">
    <property type="entry name" value="Thioredoxin-like"/>
    <property type="match status" value="1"/>
</dbReference>
<keyword evidence="4" id="KW-0049">Antioxidant</keyword>
<evidence type="ECO:0000259" key="12">
    <source>
        <dbReference type="PROSITE" id="PS51352"/>
    </source>
</evidence>
<evidence type="ECO:0000256" key="8">
    <source>
        <dbReference type="ARBA" id="ARBA00032824"/>
    </source>
</evidence>
<reference evidence="13" key="1">
    <citation type="journal article" date="2014" name="Genome Biol. Evol.">
        <title>Pangenome evidence for extensive interdomain horizontal transfer affecting lineage core and shell genes in uncultured planktonic thaumarchaeota and euryarchaeota.</title>
        <authorList>
            <person name="Deschamps P."/>
            <person name="Zivanovic Y."/>
            <person name="Moreira D."/>
            <person name="Rodriguez-Valera F."/>
            <person name="Lopez-Garcia P."/>
        </authorList>
    </citation>
    <scope>NUCLEOTIDE SEQUENCE</scope>
</reference>
<feature type="active site" description="Cysteine sulfenic acid (-SOH) intermediate; for peroxidase activity" evidence="11">
    <location>
        <position position="44"/>
    </location>
</feature>
<dbReference type="GO" id="GO:0045454">
    <property type="term" value="P:cell redox homeostasis"/>
    <property type="evidence" value="ECO:0007669"/>
    <property type="project" value="TreeGrafter"/>
</dbReference>
<evidence type="ECO:0000256" key="4">
    <source>
        <dbReference type="ARBA" id="ARBA00022862"/>
    </source>
</evidence>
<organism evidence="13">
    <name type="scientific">uncultured marine thaumarchaeote KM3_51_F10</name>
    <dbReference type="NCBI Taxonomy" id="1456175"/>
    <lineage>
        <taxon>Archaea</taxon>
        <taxon>Nitrososphaerota</taxon>
        <taxon>environmental samples</taxon>
    </lineage>
</organism>
<comment type="similarity">
    <text evidence="9">Belongs to the peroxiredoxin family. BCP/PrxQ subfamily.</text>
</comment>
<dbReference type="Gene3D" id="3.40.30.10">
    <property type="entry name" value="Glutaredoxin"/>
    <property type="match status" value="1"/>
</dbReference>
<dbReference type="EC" id="1.11.1.24" evidence="2"/>
<dbReference type="PIRSF" id="PIRSF000239">
    <property type="entry name" value="AHPC"/>
    <property type="match status" value="1"/>
</dbReference>
<dbReference type="PROSITE" id="PS51352">
    <property type="entry name" value="THIOREDOXIN_2"/>
    <property type="match status" value="1"/>
</dbReference>
<keyword evidence="3 13" id="KW-0575">Peroxidase</keyword>
<gene>
    <name evidence="13" type="primary">BCP</name>
    <name evidence="13" type="synonym">DOT5</name>
    <name evidence="13" type="synonym">PRXQ</name>
</gene>
<dbReference type="InterPro" id="IPR024706">
    <property type="entry name" value="Peroxiredoxin_AhpC-typ"/>
</dbReference>
<dbReference type="PANTHER" id="PTHR42801:SF4">
    <property type="entry name" value="AHPC_TSA FAMILY PROTEIN"/>
    <property type="match status" value="1"/>
</dbReference>
<evidence type="ECO:0000256" key="2">
    <source>
        <dbReference type="ARBA" id="ARBA00013017"/>
    </source>
</evidence>
<accession>A0A075HC91</accession>
<evidence type="ECO:0000256" key="3">
    <source>
        <dbReference type="ARBA" id="ARBA00022559"/>
    </source>
</evidence>
<dbReference type="CDD" id="cd03017">
    <property type="entry name" value="PRX_BCP"/>
    <property type="match status" value="1"/>
</dbReference>
<name>A0A075HC91_9ARCH</name>
<protein>
    <recommendedName>
        <fullName evidence="2">thioredoxin-dependent peroxiredoxin</fullName>
        <ecNumber evidence="2">1.11.1.24</ecNumber>
    </recommendedName>
    <alternativeName>
        <fullName evidence="8">Thioredoxin peroxidase</fullName>
    </alternativeName>
</protein>
<dbReference type="InterPro" id="IPR050924">
    <property type="entry name" value="Peroxiredoxin_BCP/PrxQ"/>
</dbReference>
<dbReference type="AlphaFoldDB" id="A0A075HC91"/>
<comment type="subunit">
    <text evidence="1">Monomer.</text>
</comment>
<dbReference type="NCBIfam" id="NF006960">
    <property type="entry name" value="PRK09437.1"/>
    <property type="match status" value="1"/>
</dbReference>
<evidence type="ECO:0000256" key="7">
    <source>
        <dbReference type="ARBA" id="ARBA00023284"/>
    </source>
</evidence>
<dbReference type="InterPro" id="IPR036249">
    <property type="entry name" value="Thioredoxin-like_sf"/>
</dbReference>
<proteinExistence type="inferred from homology"/>
<evidence type="ECO:0000256" key="9">
    <source>
        <dbReference type="ARBA" id="ARBA00038489"/>
    </source>
</evidence>
<dbReference type="GO" id="GO:0034599">
    <property type="term" value="P:cellular response to oxidative stress"/>
    <property type="evidence" value="ECO:0007669"/>
    <property type="project" value="TreeGrafter"/>
</dbReference>
<dbReference type="InterPro" id="IPR000866">
    <property type="entry name" value="AhpC/TSA"/>
</dbReference>
<sequence>MIEEGKTVPMFELSDADGNIVKTKDFKGKKFVVYFYPRDFTPGCTVEADEFSKDYKKFQKLGIDIIGISKDDVESHKKFCKKMSIPYILLADTTTKVSKLFGVWGKKKFMGKEYMGINRSTFLINKKGKIFKVFEKVKPKGHSKEVLDAYINAEK</sequence>
<dbReference type="InterPro" id="IPR013766">
    <property type="entry name" value="Thioredoxin_domain"/>
</dbReference>
<evidence type="ECO:0000256" key="11">
    <source>
        <dbReference type="PIRSR" id="PIRSR000239-1"/>
    </source>
</evidence>
<dbReference type="GO" id="GO:0008379">
    <property type="term" value="F:thioredoxin peroxidase activity"/>
    <property type="evidence" value="ECO:0007669"/>
    <property type="project" value="TreeGrafter"/>
</dbReference>
<dbReference type="GO" id="GO:0005737">
    <property type="term" value="C:cytoplasm"/>
    <property type="evidence" value="ECO:0007669"/>
    <property type="project" value="TreeGrafter"/>
</dbReference>
<keyword evidence="6" id="KW-1015">Disulfide bond</keyword>
<dbReference type="Pfam" id="PF00578">
    <property type="entry name" value="AhpC-TSA"/>
    <property type="match status" value="1"/>
</dbReference>
<keyword evidence="7" id="KW-0676">Redox-active center</keyword>
<keyword evidence="5 13" id="KW-0560">Oxidoreductase</keyword>
<evidence type="ECO:0000256" key="6">
    <source>
        <dbReference type="ARBA" id="ARBA00023157"/>
    </source>
</evidence>
<feature type="domain" description="Thioredoxin" evidence="12">
    <location>
        <begin position="2"/>
        <end position="155"/>
    </location>
</feature>
<evidence type="ECO:0000256" key="5">
    <source>
        <dbReference type="ARBA" id="ARBA00023002"/>
    </source>
</evidence>
<comment type="catalytic activity">
    <reaction evidence="10">
        <text>a hydroperoxide + [thioredoxin]-dithiol = an alcohol + [thioredoxin]-disulfide + H2O</text>
        <dbReference type="Rhea" id="RHEA:62620"/>
        <dbReference type="Rhea" id="RHEA-COMP:10698"/>
        <dbReference type="Rhea" id="RHEA-COMP:10700"/>
        <dbReference type="ChEBI" id="CHEBI:15377"/>
        <dbReference type="ChEBI" id="CHEBI:29950"/>
        <dbReference type="ChEBI" id="CHEBI:30879"/>
        <dbReference type="ChEBI" id="CHEBI:35924"/>
        <dbReference type="ChEBI" id="CHEBI:50058"/>
        <dbReference type="EC" id="1.11.1.24"/>
    </reaction>
</comment>
<dbReference type="PANTHER" id="PTHR42801">
    <property type="entry name" value="THIOREDOXIN-DEPENDENT PEROXIDE REDUCTASE"/>
    <property type="match status" value="1"/>
</dbReference>
<dbReference type="EMBL" id="KF900916">
    <property type="protein sequence ID" value="AIF11418.1"/>
    <property type="molecule type" value="Genomic_DNA"/>
</dbReference>
<evidence type="ECO:0000313" key="13">
    <source>
        <dbReference type="EMBL" id="AIF11418.1"/>
    </source>
</evidence>